<accession>A0A3B0WBG7</accession>
<proteinExistence type="predicted"/>
<dbReference type="NCBIfam" id="TIGR00214">
    <property type="entry name" value="lipB"/>
    <property type="match status" value="1"/>
</dbReference>
<sequence>LNPSHNIPVVKTDRGGQITFHAPGQLIIYILFDLKRAKLGVRALVTLIEQSLIEYLQTLGLNAQARSDAPGVYIQNQKIASLGLKIRKQKSYHGLALNVDMDLTPFQYINPCGLKAMQMTQLSTLLPTTPTLLQVSNILSQILIKRLNLSHL</sequence>
<dbReference type="PANTHER" id="PTHR10993">
    <property type="entry name" value="OCTANOYLTRANSFERASE"/>
    <property type="match status" value="1"/>
</dbReference>
<organism evidence="6">
    <name type="scientific">hydrothermal vent metagenome</name>
    <dbReference type="NCBI Taxonomy" id="652676"/>
    <lineage>
        <taxon>unclassified sequences</taxon>
        <taxon>metagenomes</taxon>
        <taxon>ecological metagenomes</taxon>
    </lineage>
</organism>
<feature type="domain" description="BPL/LPL catalytic" evidence="5">
    <location>
        <begin position="1"/>
        <end position="151"/>
    </location>
</feature>
<dbReference type="PROSITE" id="PS01313">
    <property type="entry name" value="LIPB"/>
    <property type="match status" value="1"/>
</dbReference>
<keyword evidence="3 6" id="KW-0808">Transferase</keyword>
<dbReference type="InterPro" id="IPR004143">
    <property type="entry name" value="BPL_LPL_catalytic"/>
</dbReference>
<dbReference type="EC" id="2.3.1.181" evidence="2"/>
<dbReference type="GO" id="GO:0033819">
    <property type="term" value="F:lipoyl(octanoyl) transferase activity"/>
    <property type="evidence" value="ECO:0007669"/>
    <property type="project" value="UniProtKB-EC"/>
</dbReference>
<dbReference type="EMBL" id="UOFC01000180">
    <property type="protein sequence ID" value="VAW48067.1"/>
    <property type="molecule type" value="Genomic_DNA"/>
</dbReference>
<dbReference type="CDD" id="cd16444">
    <property type="entry name" value="LipB"/>
    <property type="match status" value="1"/>
</dbReference>
<dbReference type="InterPro" id="IPR045864">
    <property type="entry name" value="aa-tRNA-synth_II/BPL/LPL"/>
</dbReference>
<evidence type="ECO:0000259" key="5">
    <source>
        <dbReference type="PROSITE" id="PS51733"/>
    </source>
</evidence>
<dbReference type="PIRSF" id="PIRSF016262">
    <property type="entry name" value="LPLase"/>
    <property type="match status" value="1"/>
</dbReference>
<dbReference type="PANTHER" id="PTHR10993:SF7">
    <property type="entry name" value="LIPOYLTRANSFERASE 2, MITOCHONDRIAL-RELATED"/>
    <property type="match status" value="1"/>
</dbReference>
<evidence type="ECO:0000256" key="1">
    <source>
        <dbReference type="ARBA" id="ARBA00004821"/>
    </source>
</evidence>
<dbReference type="InterPro" id="IPR000544">
    <property type="entry name" value="Octanoyltransferase"/>
</dbReference>
<name>A0A3B0WBG7_9ZZZZ</name>
<dbReference type="AlphaFoldDB" id="A0A3B0WBG7"/>
<protein>
    <recommendedName>
        <fullName evidence="2">lipoyl(octanoyl) transferase</fullName>
        <ecNumber evidence="2">2.3.1.181</ecNumber>
    </recommendedName>
</protein>
<dbReference type="UniPathway" id="UPA00538">
    <property type="reaction ID" value="UER00592"/>
</dbReference>
<evidence type="ECO:0000313" key="6">
    <source>
        <dbReference type="EMBL" id="VAW48067.1"/>
    </source>
</evidence>
<reference evidence="6" key="1">
    <citation type="submission" date="2018-06" db="EMBL/GenBank/DDBJ databases">
        <authorList>
            <person name="Zhirakovskaya E."/>
        </authorList>
    </citation>
    <scope>NUCLEOTIDE SEQUENCE</scope>
</reference>
<evidence type="ECO:0000256" key="3">
    <source>
        <dbReference type="ARBA" id="ARBA00022679"/>
    </source>
</evidence>
<gene>
    <name evidence="6" type="ORF">MNBD_GAMMA03-219</name>
</gene>
<evidence type="ECO:0000256" key="2">
    <source>
        <dbReference type="ARBA" id="ARBA00012334"/>
    </source>
</evidence>
<dbReference type="SUPFAM" id="SSF55681">
    <property type="entry name" value="Class II aaRS and biotin synthetases"/>
    <property type="match status" value="1"/>
</dbReference>
<evidence type="ECO:0000256" key="4">
    <source>
        <dbReference type="ARBA" id="ARBA00023315"/>
    </source>
</evidence>
<dbReference type="Pfam" id="PF21948">
    <property type="entry name" value="LplA-B_cat"/>
    <property type="match status" value="1"/>
</dbReference>
<feature type="non-terminal residue" evidence="6">
    <location>
        <position position="1"/>
    </location>
</feature>
<dbReference type="InterPro" id="IPR020605">
    <property type="entry name" value="Octanoyltransferase_CS"/>
</dbReference>
<keyword evidence="4 6" id="KW-0012">Acyltransferase</keyword>
<dbReference type="Gene3D" id="3.30.930.10">
    <property type="entry name" value="Bira Bifunctional Protein, Domain 2"/>
    <property type="match status" value="1"/>
</dbReference>
<dbReference type="GO" id="GO:0009249">
    <property type="term" value="P:protein lipoylation"/>
    <property type="evidence" value="ECO:0007669"/>
    <property type="project" value="InterPro"/>
</dbReference>
<comment type="pathway">
    <text evidence="1">Protein modification; protein lipoylation via endogenous pathway; protein N(6)-(lipoyl)lysine from octanoyl-[acyl-carrier-protein]: step 1/2.</text>
</comment>
<dbReference type="PROSITE" id="PS51733">
    <property type="entry name" value="BPL_LPL_CATALYTIC"/>
    <property type="match status" value="1"/>
</dbReference>